<comment type="caution">
    <text evidence="18">The sequence shown here is derived from an EMBL/GenBank/DDBJ whole genome shotgun (WGS) entry which is preliminary data.</text>
</comment>
<evidence type="ECO:0000313" key="18">
    <source>
        <dbReference type="EMBL" id="MCG3419144.1"/>
    </source>
</evidence>
<dbReference type="NCBIfam" id="NF033483">
    <property type="entry name" value="PknB_PASTA_kin"/>
    <property type="match status" value="1"/>
</dbReference>
<evidence type="ECO:0000256" key="10">
    <source>
        <dbReference type="ARBA" id="ARBA00048679"/>
    </source>
</evidence>
<dbReference type="InterPro" id="IPR000719">
    <property type="entry name" value="Prot_kinase_dom"/>
</dbReference>
<protein>
    <recommendedName>
        <fullName evidence="12">Serine/threonine-protein kinase PrkC</fullName>
        <ecNumber evidence="1">2.7.11.1</ecNumber>
    </recommendedName>
</protein>
<comment type="subcellular location">
    <subcellularLocation>
        <location evidence="11">Spore membrane</location>
        <topology evidence="11">Single-pass type II membrane protein</topology>
    </subcellularLocation>
</comment>
<evidence type="ECO:0000256" key="13">
    <source>
        <dbReference type="PROSITE-ProRule" id="PRU10141"/>
    </source>
</evidence>
<feature type="compositionally biased region" description="Basic and acidic residues" evidence="14">
    <location>
        <begin position="323"/>
        <end position="334"/>
    </location>
</feature>
<dbReference type="PROSITE" id="PS00107">
    <property type="entry name" value="PROTEIN_KINASE_ATP"/>
    <property type="match status" value="1"/>
</dbReference>
<feature type="transmembrane region" description="Helical" evidence="15">
    <location>
        <begin position="354"/>
        <end position="379"/>
    </location>
</feature>
<dbReference type="Gene3D" id="3.30.200.20">
    <property type="entry name" value="Phosphorylase Kinase, domain 1"/>
    <property type="match status" value="1"/>
</dbReference>
<gene>
    <name evidence="18" type="primary">pknB</name>
    <name evidence="18" type="ORF">K3T81_08270</name>
</gene>
<dbReference type="CDD" id="cd06577">
    <property type="entry name" value="PASTA_pknB"/>
    <property type="match status" value="2"/>
</dbReference>
<keyword evidence="15" id="KW-1133">Transmembrane helix</keyword>
<dbReference type="InterPro" id="IPR017441">
    <property type="entry name" value="Protein_kinase_ATP_BS"/>
</dbReference>
<dbReference type="Pfam" id="PF00069">
    <property type="entry name" value="Pkinase"/>
    <property type="match status" value="1"/>
</dbReference>
<keyword evidence="7 13" id="KW-0067">ATP-binding</keyword>
<feature type="domain" description="PASTA" evidence="17">
    <location>
        <begin position="515"/>
        <end position="581"/>
    </location>
</feature>
<evidence type="ECO:0000256" key="4">
    <source>
        <dbReference type="ARBA" id="ARBA00022679"/>
    </source>
</evidence>
<comment type="catalytic activity">
    <reaction evidence="10">
        <text>L-seryl-[protein] + ATP = O-phospho-L-seryl-[protein] + ADP + H(+)</text>
        <dbReference type="Rhea" id="RHEA:17989"/>
        <dbReference type="Rhea" id="RHEA-COMP:9863"/>
        <dbReference type="Rhea" id="RHEA-COMP:11604"/>
        <dbReference type="ChEBI" id="CHEBI:15378"/>
        <dbReference type="ChEBI" id="CHEBI:29999"/>
        <dbReference type="ChEBI" id="CHEBI:30616"/>
        <dbReference type="ChEBI" id="CHEBI:83421"/>
        <dbReference type="ChEBI" id="CHEBI:456216"/>
        <dbReference type="EC" id="2.7.11.1"/>
    </reaction>
</comment>
<evidence type="ECO:0000256" key="2">
    <source>
        <dbReference type="ARBA" id="ARBA00022527"/>
    </source>
</evidence>
<dbReference type="PROSITE" id="PS51178">
    <property type="entry name" value="PASTA"/>
    <property type="match status" value="2"/>
</dbReference>
<dbReference type="FunFam" id="1.10.510.10:FF:000021">
    <property type="entry name" value="Serine/threonine protein kinase"/>
    <property type="match status" value="1"/>
</dbReference>
<dbReference type="PROSITE" id="PS50011">
    <property type="entry name" value="PROTEIN_KINASE_DOM"/>
    <property type="match status" value="1"/>
</dbReference>
<dbReference type="EMBL" id="JAIFZM010000005">
    <property type="protein sequence ID" value="MCG3419144.1"/>
    <property type="molecule type" value="Genomic_DNA"/>
</dbReference>
<feature type="domain" description="Protein kinase" evidence="16">
    <location>
        <begin position="12"/>
        <end position="276"/>
    </location>
</feature>
<proteinExistence type="predicted"/>
<dbReference type="GO" id="GO:0004674">
    <property type="term" value="F:protein serine/threonine kinase activity"/>
    <property type="evidence" value="ECO:0007669"/>
    <property type="project" value="UniProtKB-KW"/>
</dbReference>
<dbReference type="PANTHER" id="PTHR43289">
    <property type="entry name" value="MITOGEN-ACTIVATED PROTEIN KINASE KINASE KINASE 20-RELATED"/>
    <property type="match status" value="1"/>
</dbReference>
<dbReference type="FunFam" id="3.30.200.20:FF:000035">
    <property type="entry name" value="Serine/threonine protein kinase Stk1"/>
    <property type="match status" value="1"/>
</dbReference>
<dbReference type="Gene3D" id="1.10.510.10">
    <property type="entry name" value="Transferase(Phosphotransferase) domain 1"/>
    <property type="match status" value="1"/>
</dbReference>
<evidence type="ECO:0000256" key="6">
    <source>
        <dbReference type="ARBA" id="ARBA00022777"/>
    </source>
</evidence>
<dbReference type="AlphaFoldDB" id="A0AAW5B6I5"/>
<keyword evidence="6 18" id="KW-0418">Kinase</keyword>
<accession>A0AAW5B6I5</accession>
<evidence type="ECO:0000256" key="8">
    <source>
        <dbReference type="ARBA" id="ARBA00022968"/>
    </source>
</evidence>
<evidence type="ECO:0000256" key="7">
    <source>
        <dbReference type="ARBA" id="ARBA00022840"/>
    </source>
</evidence>
<dbReference type="InterPro" id="IPR005543">
    <property type="entry name" value="PASTA_dom"/>
</dbReference>
<dbReference type="SUPFAM" id="SSF56112">
    <property type="entry name" value="Protein kinase-like (PK-like)"/>
    <property type="match status" value="1"/>
</dbReference>
<keyword evidence="5 13" id="KW-0547">Nucleotide-binding</keyword>
<dbReference type="Pfam" id="PF03793">
    <property type="entry name" value="PASTA"/>
    <property type="match status" value="2"/>
</dbReference>
<keyword evidence="2" id="KW-0723">Serine/threonine-protein kinase</keyword>
<evidence type="ECO:0000256" key="15">
    <source>
        <dbReference type="SAM" id="Phobius"/>
    </source>
</evidence>
<dbReference type="GO" id="GO:0005524">
    <property type="term" value="F:ATP binding"/>
    <property type="evidence" value="ECO:0007669"/>
    <property type="project" value="UniProtKB-UniRule"/>
</dbReference>
<dbReference type="PROSITE" id="PS00108">
    <property type="entry name" value="PROTEIN_KINASE_ST"/>
    <property type="match status" value="1"/>
</dbReference>
<dbReference type="EC" id="2.7.11.1" evidence="1"/>
<evidence type="ECO:0000256" key="1">
    <source>
        <dbReference type="ARBA" id="ARBA00012513"/>
    </source>
</evidence>
<evidence type="ECO:0000259" key="17">
    <source>
        <dbReference type="PROSITE" id="PS51178"/>
    </source>
</evidence>
<dbReference type="InterPro" id="IPR008271">
    <property type="entry name" value="Ser/Thr_kinase_AS"/>
</dbReference>
<dbReference type="Gene3D" id="3.30.10.20">
    <property type="match status" value="3"/>
</dbReference>
<feature type="region of interest" description="Disordered" evidence="14">
    <location>
        <begin position="548"/>
        <end position="570"/>
    </location>
</feature>
<dbReference type="Gene3D" id="2.60.40.2560">
    <property type="match status" value="1"/>
</dbReference>
<feature type="region of interest" description="Disordered" evidence="14">
    <location>
        <begin position="320"/>
        <end position="347"/>
    </location>
</feature>
<dbReference type="GO" id="GO:0007165">
    <property type="term" value="P:signal transduction"/>
    <property type="evidence" value="ECO:0007669"/>
    <property type="project" value="UniProtKB-ARBA"/>
</dbReference>
<dbReference type="PANTHER" id="PTHR43289:SF34">
    <property type="entry name" value="SERINE_THREONINE-PROTEIN KINASE YBDM-RELATED"/>
    <property type="match status" value="1"/>
</dbReference>
<keyword evidence="15" id="KW-0472">Membrane</keyword>
<feature type="domain" description="PASTA" evidence="17">
    <location>
        <begin position="380"/>
        <end position="446"/>
    </location>
</feature>
<feature type="compositionally biased region" description="Basic residues" evidence="14">
    <location>
        <begin position="335"/>
        <end position="347"/>
    </location>
</feature>
<evidence type="ECO:0000259" key="16">
    <source>
        <dbReference type="PROSITE" id="PS50011"/>
    </source>
</evidence>
<dbReference type="RefSeq" id="WP_238019313.1">
    <property type="nucleotide sequence ID" value="NZ_JAIFZM010000005.1"/>
</dbReference>
<dbReference type="SMART" id="SM00740">
    <property type="entry name" value="PASTA"/>
    <property type="match status" value="3"/>
</dbReference>
<keyword evidence="8" id="KW-0735">Signal-anchor</keyword>
<keyword evidence="3" id="KW-0309">Germination</keyword>
<evidence type="ECO:0000313" key="19">
    <source>
        <dbReference type="Proteomes" id="UP001199631"/>
    </source>
</evidence>
<dbReference type="InterPro" id="IPR011009">
    <property type="entry name" value="Kinase-like_dom_sf"/>
</dbReference>
<dbReference type="SMART" id="SM00220">
    <property type="entry name" value="S_TKc"/>
    <property type="match status" value="1"/>
</dbReference>
<dbReference type="GO" id="GO:0009847">
    <property type="term" value="P:spore germination"/>
    <property type="evidence" value="ECO:0007669"/>
    <property type="project" value="UniProtKB-ARBA"/>
</dbReference>
<dbReference type="CDD" id="cd14014">
    <property type="entry name" value="STKc_PknB_like"/>
    <property type="match status" value="1"/>
</dbReference>
<evidence type="ECO:0000256" key="5">
    <source>
        <dbReference type="ARBA" id="ARBA00022741"/>
    </source>
</evidence>
<dbReference type="Proteomes" id="UP001199631">
    <property type="component" value="Unassembled WGS sequence"/>
</dbReference>
<evidence type="ECO:0000256" key="3">
    <source>
        <dbReference type="ARBA" id="ARBA00022544"/>
    </source>
</evidence>
<evidence type="ECO:0000256" key="12">
    <source>
        <dbReference type="ARBA" id="ARBA00070041"/>
    </source>
</evidence>
<sequence>MLRRGHLLNERYEIIDTIGGGGMANVYLARDKILERDVAIKVLRMEYVNDQEFIARFDREAQSATSLSHPNIVNIFDVGEEDDILYMVMEYVDGMTLKEYVQRYGPLAVQEALDILKQITAAIAHAHANDIVHRDIKPQNILIDTYGQVKVTDFGIAIALSATSLTQTNSILGSVHYLSPEQARGGMATKKSDIYSIGIVLFELLTGRLPFSGQSPVSIALKHLQSDTPSVRRFNQDVPQSVENIVLKATAKDPFHRYETVYEMEEALETALHPSKLNEAIYKPPVEAGEETKAIPIITDNQLHDSSQDTIVHQTNNMTKNYAAEDKAETNNKPDKKKKGKKNKKDKPKKKKKWLIILLVLFFLMVAGVAALFLIPGWLQPADVKVPDVAGLEYEEAVDELEKVNLNTKREYATSEDVDEGFVIETEPKANRTVKEESTVTILVSDGKEKEVFEDYVGRDYSQVKRMLEDDYSEVISYEKHSDRPVGEIITQIQPAPDSEVVPGETKVIFEVSDGPELVEISNLSGMTEGEASAYLEENNLKMNKVEENSEDIPEGEVIRQDPPANSEVEPRSTVNVYISTGPGEKPPVTHRITFTVPYSVEAEQEEGEEPVEQTVQIYIDDMENDLSEVYREETITADQEFTFTLVIAPDDEAEYLIKRDDEVVTNKTVSYEEGD</sequence>
<dbReference type="GO" id="GO:0071224">
    <property type="term" value="P:cellular response to peptidoglycan"/>
    <property type="evidence" value="ECO:0007669"/>
    <property type="project" value="UniProtKB-ARBA"/>
</dbReference>
<name>A0AAW5B6I5_9BACI</name>
<keyword evidence="4" id="KW-0808">Transferase</keyword>
<evidence type="ECO:0000256" key="11">
    <source>
        <dbReference type="ARBA" id="ARBA00060432"/>
    </source>
</evidence>
<evidence type="ECO:0000256" key="9">
    <source>
        <dbReference type="ARBA" id="ARBA00047899"/>
    </source>
</evidence>
<keyword evidence="15" id="KW-0812">Transmembrane</keyword>
<comment type="catalytic activity">
    <reaction evidence="9">
        <text>L-threonyl-[protein] + ATP = O-phospho-L-threonyl-[protein] + ADP + H(+)</text>
        <dbReference type="Rhea" id="RHEA:46608"/>
        <dbReference type="Rhea" id="RHEA-COMP:11060"/>
        <dbReference type="Rhea" id="RHEA-COMP:11605"/>
        <dbReference type="ChEBI" id="CHEBI:15378"/>
        <dbReference type="ChEBI" id="CHEBI:30013"/>
        <dbReference type="ChEBI" id="CHEBI:30616"/>
        <dbReference type="ChEBI" id="CHEBI:61977"/>
        <dbReference type="ChEBI" id="CHEBI:456216"/>
        <dbReference type="EC" id="2.7.11.1"/>
    </reaction>
</comment>
<reference evidence="18 19" key="1">
    <citation type="journal article" date="2022" name="Evol. Bioinform. Online">
        <title>Draft Genome Sequence of Oceanobacillus jordanicus Strain GSFE11, a Halotolerant Plant Growth-Promoting Bacterial Endophyte Isolated From the Jordan Valley.</title>
        <authorList>
            <person name="Alhindi T."/>
            <person name="Albdaiwi R."/>
        </authorList>
    </citation>
    <scope>NUCLEOTIDE SEQUENCE [LARGE SCALE GENOMIC DNA]</scope>
    <source>
        <strain evidence="18 19">GSFE11</strain>
    </source>
</reference>
<organism evidence="18 19">
    <name type="scientific">Oceanobacillus jordanicus</name>
    <dbReference type="NCBI Taxonomy" id="2867266"/>
    <lineage>
        <taxon>Bacteria</taxon>
        <taxon>Bacillati</taxon>
        <taxon>Bacillota</taxon>
        <taxon>Bacilli</taxon>
        <taxon>Bacillales</taxon>
        <taxon>Bacillaceae</taxon>
        <taxon>Oceanobacillus</taxon>
    </lineage>
</organism>
<keyword evidence="19" id="KW-1185">Reference proteome</keyword>
<feature type="binding site" evidence="13">
    <location>
        <position position="41"/>
    </location>
    <ligand>
        <name>ATP</name>
        <dbReference type="ChEBI" id="CHEBI:30616"/>
    </ligand>
</feature>
<evidence type="ECO:0000256" key="14">
    <source>
        <dbReference type="SAM" id="MobiDB-lite"/>
    </source>
</evidence>